<gene>
    <name evidence="1" type="ORF">E5358_09240</name>
</gene>
<dbReference type="EMBL" id="SRZC01000014">
    <property type="protein sequence ID" value="TGX81706.1"/>
    <property type="molecule type" value="Genomic_DNA"/>
</dbReference>
<reference evidence="1" key="1">
    <citation type="submission" date="2019-04" db="EMBL/GenBank/DDBJ databases">
        <title>Microbes associate with the intestines of laboratory mice.</title>
        <authorList>
            <person name="Navarre W."/>
            <person name="Wong E."/>
            <person name="Huang K."/>
            <person name="Tropini C."/>
            <person name="Ng K."/>
            <person name="Yu B."/>
        </authorList>
    </citation>
    <scope>NUCLEOTIDE SEQUENCE</scope>
    <source>
        <strain evidence="1">NM73_A23</strain>
    </source>
</reference>
<proteinExistence type="predicted"/>
<protein>
    <submittedName>
        <fullName evidence="1">Sigma-70 family RNA polymerase sigma factor</fullName>
    </submittedName>
</protein>
<dbReference type="Proteomes" id="UP000308886">
    <property type="component" value="Unassembled WGS sequence"/>
</dbReference>
<comment type="caution">
    <text evidence="1">The sequence shown here is derived from an EMBL/GenBank/DDBJ whole genome shotgun (WGS) entry which is preliminary data.</text>
</comment>
<evidence type="ECO:0000313" key="2">
    <source>
        <dbReference type="Proteomes" id="UP000308886"/>
    </source>
</evidence>
<keyword evidence="2" id="KW-1185">Reference proteome</keyword>
<organism evidence="1 2">
    <name type="scientific">Palleniella muris</name>
    <dbReference type="NCBI Taxonomy" id="3038145"/>
    <lineage>
        <taxon>Bacteria</taxon>
        <taxon>Pseudomonadati</taxon>
        <taxon>Bacteroidota</taxon>
        <taxon>Bacteroidia</taxon>
        <taxon>Bacteroidales</taxon>
        <taxon>Prevotellaceae</taxon>
        <taxon>Palleniella</taxon>
    </lineage>
</organism>
<name>A0AC61QP83_9BACT</name>
<accession>A0AC61QP83</accession>
<evidence type="ECO:0000313" key="1">
    <source>
        <dbReference type="EMBL" id="TGX81706.1"/>
    </source>
</evidence>
<sequence>MNQKEFEKIAGVLRQEALKTSMHILHANDADDVAQDTMLKLWAIHNDLHDKEHAIRLTATVAKHLTIDTLRHTQRTSTLMVTMEKHTGEDTTEWQPPDTKAISPHRKLEIKEDEQWLLERISALPNREMQVMRMRQTEMKSNDEIAALMGITTASVATMLSSARRKIFEELKKRNRQ</sequence>